<dbReference type="GO" id="GO:0003729">
    <property type="term" value="F:mRNA binding"/>
    <property type="evidence" value="ECO:0007669"/>
    <property type="project" value="TreeGrafter"/>
</dbReference>
<evidence type="ECO:0000256" key="1">
    <source>
        <dbReference type="ARBA" id="ARBA00022737"/>
    </source>
</evidence>
<feature type="domain" description="K Homology" evidence="4">
    <location>
        <begin position="448"/>
        <end position="516"/>
    </location>
</feature>
<feature type="compositionally biased region" description="Polar residues" evidence="3">
    <location>
        <begin position="179"/>
        <end position="190"/>
    </location>
</feature>
<dbReference type="SMART" id="SM00322">
    <property type="entry name" value="KH"/>
    <property type="match status" value="10"/>
</dbReference>
<feature type="domain" description="K Homology" evidence="4">
    <location>
        <begin position="1090"/>
        <end position="1158"/>
    </location>
</feature>
<evidence type="ECO:0000259" key="4">
    <source>
        <dbReference type="SMART" id="SM00322"/>
    </source>
</evidence>
<feature type="region of interest" description="Disordered" evidence="3">
    <location>
        <begin position="134"/>
        <end position="193"/>
    </location>
</feature>
<reference evidence="5 6" key="1">
    <citation type="submission" date="2016-06" db="EMBL/GenBank/DDBJ databases">
        <authorList>
            <person name="Kjaerup R.B."/>
            <person name="Dalgaard T.S."/>
            <person name="Juul-Madsen H.R."/>
        </authorList>
    </citation>
    <scope>NUCLEOTIDE SEQUENCE [LARGE SCALE GENOMIC DNA]</scope>
    <source>
        <strain evidence="5 6">Pb300</strain>
    </source>
</reference>
<dbReference type="GO" id="GO:0005737">
    <property type="term" value="C:cytoplasm"/>
    <property type="evidence" value="ECO:0007669"/>
    <property type="project" value="TreeGrafter"/>
</dbReference>
<feature type="domain" description="K Homology" evidence="4">
    <location>
        <begin position="355"/>
        <end position="443"/>
    </location>
</feature>
<dbReference type="CDD" id="cd00105">
    <property type="entry name" value="KH-I"/>
    <property type="match status" value="1"/>
</dbReference>
<feature type="domain" description="K Homology" evidence="4">
    <location>
        <begin position="1010"/>
        <end position="1086"/>
    </location>
</feature>
<name>A0A1D2J3H4_PARBR</name>
<proteinExistence type="predicted"/>
<dbReference type="Pfam" id="PF00013">
    <property type="entry name" value="KH_1"/>
    <property type="match status" value="8"/>
</dbReference>
<dbReference type="InterPro" id="IPR036612">
    <property type="entry name" value="KH_dom_type_1_sf"/>
</dbReference>
<feature type="compositionally biased region" description="Low complexity" evidence="3">
    <location>
        <begin position="153"/>
        <end position="173"/>
    </location>
</feature>
<keyword evidence="2" id="KW-0694">RNA-binding</keyword>
<dbReference type="EMBL" id="LZYO01000717">
    <property type="protein sequence ID" value="ODH12842.1"/>
    <property type="molecule type" value="Genomic_DNA"/>
</dbReference>
<evidence type="ECO:0000256" key="3">
    <source>
        <dbReference type="SAM" id="MobiDB-lite"/>
    </source>
</evidence>
<feature type="domain" description="K Homology" evidence="4">
    <location>
        <begin position="933"/>
        <end position="1006"/>
    </location>
</feature>
<keyword evidence="1" id="KW-0677">Repeat</keyword>
<feature type="compositionally biased region" description="Polar residues" evidence="3">
    <location>
        <begin position="1"/>
        <end position="14"/>
    </location>
</feature>
<organism evidence="5 6">
    <name type="scientific">Paracoccidioides brasiliensis</name>
    <dbReference type="NCBI Taxonomy" id="121759"/>
    <lineage>
        <taxon>Eukaryota</taxon>
        <taxon>Fungi</taxon>
        <taxon>Dikarya</taxon>
        <taxon>Ascomycota</taxon>
        <taxon>Pezizomycotina</taxon>
        <taxon>Eurotiomycetes</taxon>
        <taxon>Eurotiomycetidae</taxon>
        <taxon>Onygenales</taxon>
        <taxon>Ajellomycetaceae</taxon>
        <taxon>Paracoccidioides</taxon>
    </lineage>
</organism>
<dbReference type="InterPro" id="IPR054548">
    <property type="entry name" value="SCP160-like_KH"/>
</dbReference>
<feature type="domain" description="K Homology" evidence="4">
    <location>
        <begin position="1159"/>
        <end position="1278"/>
    </location>
</feature>
<dbReference type="CDD" id="cd22408">
    <property type="entry name" value="KH-I_Vigilin_rpt4"/>
    <property type="match status" value="1"/>
</dbReference>
<dbReference type="PANTHER" id="PTHR10627">
    <property type="entry name" value="SCP160"/>
    <property type="match status" value="1"/>
</dbReference>
<dbReference type="VEuPathDB" id="FungiDB:PADG_08676"/>
<dbReference type="InterPro" id="IPR004088">
    <property type="entry name" value="KH_dom_type_1"/>
</dbReference>
<feature type="domain" description="K Homology" evidence="4">
    <location>
        <begin position="273"/>
        <end position="351"/>
    </location>
</feature>
<evidence type="ECO:0000313" key="6">
    <source>
        <dbReference type="Proteomes" id="UP000242814"/>
    </source>
</evidence>
<protein>
    <recommendedName>
        <fullName evidence="4">K Homology domain-containing protein</fullName>
    </recommendedName>
</protein>
<dbReference type="Proteomes" id="UP000242814">
    <property type="component" value="Unassembled WGS sequence"/>
</dbReference>
<dbReference type="InterPro" id="IPR004087">
    <property type="entry name" value="KH_dom"/>
</dbReference>
<feature type="domain" description="K Homology" evidence="4">
    <location>
        <begin position="1283"/>
        <end position="1352"/>
    </location>
</feature>
<feature type="compositionally biased region" description="Polar residues" evidence="3">
    <location>
        <begin position="137"/>
        <end position="152"/>
    </location>
</feature>
<dbReference type="SUPFAM" id="SSF54791">
    <property type="entry name" value="Eukaryotic type KH-domain (KH-domain type I)"/>
    <property type="match status" value="8"/>
</dbReference>
<feature type="domain" description="K Homology" evidence="4">
    <location>
        <begin position="834"/>
        <end position="928"/>
    </location>
</feature>
<comment type="caution">
    <text evidence="5">The sequence shown here is derived from an EMBL/GenBank/DDBJ whole genome shotgun (WGS) entry which is preliminary data.</text>
</comment>
<feature type="domain" description="K Homology" evidence="4">
    <location>
        <begin position="767"/>
        <end position="830"/>
    </location>
</feature>
<feature type="region of interest" description="Disordered" evidence="3">
    <location>
        <begin position="893"/>
        <end position="914"/>
    </location>
</feature>
<evidence type="ECO:0000313" key="5">
    <source>
        <dbReference type="EMBL" id="ODH12842.1"/>
    </source>
</evidence>
<accession>A0A1D2J3H4</accession>
<evidence type="ECO:0000256" key="2">
    <source>
        <dbReference type="PROSITE-ProRule" id="PRU00117"/>
    </source>
</evidence>
<sequence length="1362" mass="148961">MTSQLSGPTANGTPIGTFKSPAALLEEQHTRSDPHQVTVEDVPDEHDLQHPLPSASAPAGTCPGVTTKPPADVPATSAPAKEKPFSEIPASSTAKLPPPKVPVFDVRSEELFPALGGAPKPRTPAAAPMAWGVRTSAGRNPSSVNGLSNLGQPPSHISSSNTSSRTSTPTPTSGLATPGSMSMNAAQPGSISGPKIMTIPGKHVERIRFAPSQMLPRDQLKKPIRDILREISKRSRAIVDMHNGPGESIIFEGKGSVEAVRQALREVAQQVGSKQRVSVPIPASARPYIIGRQGAVVQGIHDRTGARINVPKPQGSLFSDEDDDCVTIDVEIEGDAVAAEMARREIEAIVKERSSNINLRLKNVPPEFFPFIAGAHNAYLTELEERTKTQIRVPRYDTWSRPPPPEAAAGQVKFSPDPDRHIQISGERSAAQQARAEIEQRAEELQGQITLRQLAINRGQHQFILGDLNNSLHEFLAQTGCSIILPPANDDTEFLTITGPPDQIEFGVNRAMDLATSMQMASIDVSRQHPAAPSGPHVHARALTSYLQQRQAIKELERLYDAHIVIPSSLDGSVTWEVYSRDGKNTIRARSDIVNLIQAHPPSKLASLLIDPYFHPYLRSRIGPELKNSFGVHLILPDDPDTSNVVLVYEGQDWVAGVHELPRHRPSISELALFENALAEAKSHLFTSLGDQNDVLATSIMVPLKYHDKLRRFVGREQQKKGEDHIPIRVRATGDEIRLRGRTSDVEDLASKIQAFVLEQEKDDLERGYITSFAFPQKYTNFLIGRRGENINKLREEFDVDIKVENGKVVVKGPKAKADACRSRIIALAKRLEEEATYILKIPQHYHRDLIGQKGSQVNRLQERYNVRVQFPRAYSISGAEDQFVNDTASEIGGNRNARPSQAPDEVVVRGPRKGADGAREEILSLYQWVVDHSQTDLVSVAQSQIPSLIGQRGREMDQLRAETGAQIDVPAANDAPDAAGRVDIRLKGTKKQVADAKKLLLQRSQEFDSIIVKTIEVDKKHHKALIGGGGATIRKIVIDAGGPNDGSASRIVKFPPPDSDDTVIRLEGNAAIVERIVAAIEEFVREKDDQIVTAIDVPLTLHRFLIGRGGETRRNLESQFKITLDVPKQGSGRTDIKIKGPSNAVEKAKAHIQSLIKEQHAESVQVPRNLHHSVADNGRLFRRLRNEYQVSIDHAGHELPPRPLLSDSRNGVIDRPTPFPLITDDSSTISGTHSWKIVDVAAVESTDSTSANTIPWVLSGTPENVAKAKAIIEMALQTASRHSATGYLILPDPKTYRLVIGPGGNKINEIRKQTSCRINVPKHQTQGEAIEIKGPRDNLEAAKDMILKAVAAGTRGNGPSH</sequence>
<gene>
    <name evidence="5" type="ORF">ACO22_07861</name>
</gene>
<dbReference type="CDD" id="cd22449">
    <property type="entry name" value="KH-I_ScSCP160_rpt4"/>
    <property type="match status" value="1"/>
</dbReference>
<dbReference type="PANTHER" id="PTHR10627:SF31">
    <property type="entry name" value="DODECA-SATELLITE-BINDING PROTEIN 1, ISOFORM A"/>
    <property type="match status" value="1"/>
</dbReference>
<feature type="region of interest" description="Disordered" evidence="3">
    <location>
        <begin position="1"/>
        <end position="98"/>
    </location>
</feature>
<feature type="region of interest" description="Disordered" evidence="3">
    <location>
        <begin position="396"/>
        <end position="416"/>
    </location>
</feature>
<dbReference type="VEuPathDB" id="FungiDB:PABG_07775"/>
<dbReference type="PROSITE" id="PS50084">
    <property type="entry name" value="KH_TYPE_1"/>
    <property type="match status" value="8"/>
</dbReference>
<dbReference type="Gene3D" id="3.30.1370.10">
    <property type="entry name" value="K Homology domain, type 1"/>
    <property type="match status" value="8"/>
</dbReference>
<dbReference type="Pfam" id="PF22952">
    <property type="entry name" value="KH_11"/>
    <property type="match status" value="1"/>
</dbReference>